<organism evidence="2 3">
    <name type="scientific">Coniella lustricola</name>
    <dbReference type="NCBI Taxonomy" id="2025994"/>
    <lineage>
        <taxon>Eukaryota</taxon>
        <taxon>Fungi</taxon>
        <taxon>Dikarya</taxon>
        <taxon>Ascomycota</taxon>
        <taxon>Pezizomycotina</taxon>
        <taxon>Sordariomycetes</taxon>
        <taxon>Sordariomycetidae</taxon>
        <taxon>Diaporthales</taxon>
        <taxon>Schizoparmaceae</taxon>
        <taxon>Coniella</taxon>
    </lineage>
</organism>
<dbReference type="EMBL" id="KZ678382">
    <property type="protein sequence ID" value="PSS00674.1"/>
    <property type="molecule type" value="Genomic_DNA"/>
</dbReference>
<dbReference type="Pfam" id="PF24809">
    <property type="entry name" value="DUF7708"/>
    <property type="match status" value="1"/>
</dbReference>
<protein>
    <recommendedName>
        <fullName evidence="1">DUF7708 domain-containing protein</fullName>
    </recommendedName>
</protein>
<dbReference type="OrthoDB" id="5389929at2759"/>
<dbReference type="STRING" id="2025994.A0A2T3AJC7"/>
<evidence type="ECO:0000259" key="1">
    <source>
        <dbReference type="Pfam" id="PF24809"/>
    </source>
</evidence>
<dbReference type="InterPro" id="IPR056125">
    <property type="entry name" value="DUF7708"/>
</dbReference>
<keyword evidence="3" id="KW-1185">Reference proteome</keyword>
<name>A0A2T3AJC7_9PEZI</name>
<gene>
    <name evidence="2" type="ORF">BD289DRAFT_18922</name>
</gene>
<feature type="domain" description="DUF7708" evidence="1">
    <location>
        <begin position="5"/>
        <end position="144"/>
    </location>
</feature>
<dbReference type="AlphaFoldDB" id="A0A2T3AJC7"/>
<evidence type="ECO:0000313" key="3">
    <source>
        <dbReference type="Proteomes" id="UP000241462"/>
    </source>
</evidence>
<accession>A0A2T3AJC7</accession>
<dbReference type="InParanoid" id="A0A2T3AJC7"/>
<proteinExistence type="predicted"/>
<evidence type="ECO:0000313" key="2">
    <source>
        <dbReference type="EMBL" id="PSS00674.1"/>
    </source>
</evidence>
<sequence length="627" mass="69733">MARFAGAYSSILDAVTSAAGPYAQVGWQTISALLIVFVNKGKNDTNLQDHMNQIETMLPRLGMWKGIYQGGEIGTEIQRLVGEIYTKVIDFSRAVAEYCCHFWTRRVRHALVPSATLPFDQVAKSIYKILAEVNATAAVGLHARNLTILGHIDSLNKKADIAEMRAKRAEYAHAKLLEDNRMLRASRDRQAKQADERLFHSLKQRLNNPQSTMEHPGLSLSITKTSLQSAFPDVDEFDPADVYSTYEHMTPQTILSHYIFQAWLNRPGSALLYIHGDTRPDGRNPRGFAASWLSPAAIHISEYLNKQVVRTSATDCNPPMTPHDSSVAEEQVAFFSCRSDADHLQARASEVLAAIALKLVSMRKTMLRDRHEDFQAIISPVFPQLQQPIPPASISRHHSASSFGTPPPPSLMAVNPYGGPSWAAMSSSSPALQSPMYGDVAGYQHTPSSNLYLPLQQQQQPGLFVQPSLTQLRLLVQEILEELACGETPLPQPLLQGTMSSTTSSSPNPYSCDYKPSAPRSAVKYIILDRLDRAVEVQISDIMNELLQLVQINVAWQVKIAVVVEESQMEGSWPIQDLPEHLAPRDRLFDLHLNQRQLDDKIVKRSRIWSDDSVTGIGDLRQDCGAL</sequence>
<reference evidence="2 3" key="1">
    <citation type="journal article" date="2018" name="Mycol. Prog.">
        <title>Coniella lustricola, a new species from submerged detritus.</title>
        <authorList>
            <person name="Raudabaugh D.B."/>
            <person name="Iturriaga T."/>
            <person name="Carver A."/>
            <person name="Mondo S."/>
            <person name="Pangilinan J."/>
            <person name="Lipzen A."/>
            <person name="He G."/>
            <person name="Amirebrahimi M."/>
            <person name="Grigoriev I.V."/>
            <person name="Miller A.N."/>
        </authorList>
    </citation>
    <scope>NUCLEOTIDE SEQUENCE [LARGE SCALE GENOMIC DNA]</scope>
    <source>
        <strain evidence="2 3">B22-T-1</strain>
    </source>
</reference>
<dbReference type="Proteomes" id="UP000241462">
    <property type="component" value="Unassembled WGS sequence"/>
</dbReference>